<proteinExistence type="predicted"/>
<reference evidence="1 2" key="1">
    <citation type="submission" date="2019-05" db="EMBL/GenBank/DDBJ databases">
        <title>Another draft genome of Portunus trituberculatus and its Hox gene families provides insights of decapod evolution.</title>
        <authorList>
            <person name="Jeong J.-H."/>
            <person name="Song I."/>
            <person name="Kim S."/>
            <person name="Choi T."/>
            <person name="Kim D."/>
            <person name="Ryu S."/>
            <person name="Kim W."/>
        </authorList>
    </citation>
    <scope>NUCLEOTIDE SEQUENCE [LARGE SCALE GENOMIC DNA]</scope>
    <source>
        <tissue evidence="1">Muscle</tissue>
    </source>
</reference>
<comment type="caution">
    <text evidence="1">The sequence shown here is derived from an EMBL/GenBank/DDBJ whole genome shotgun (WGS) entry which is preliminary data.</text>
</comment>
<protein>
    <submittedName>
        <fullName evidence="1">Uncharacterized protein</fullName>
    </submittedName>
</protein>
<dbReference type="Proteomes" id="UP000324222">
    <property type="component" value="Unassembled WGS sequence"/>
</dbReference>
<name>A0A5B7HQX2_PORTR</name>
<sequence length="65" mass="7427">MVCEDAELCLYGHGILITACGYHSSLLAFYWIPLSWPHHCHALHCSVHQSHPWQGEFMVAFIALF</sequence>
<keyword evidence="2" id="KW-1185">Reference proteome</keyword>
<gene>
    <name evidence="1" type="ORF">E2C01_065136</name>
</gene>
<evidence type="ECO:0000313" key="1">
    <source>
        <dbReference type="EMBL" id="MPC70874.1"/>
    </source>
</evidence>
<dbReference type="AlphaFoldDB" id="A0A5B7HQX2"/>
<organism evidence="1 2">
    <name type="scientific">Portunus trituberculatus</name>
    <name type="common">Swimming crab</name>
    <name type="synonym">Neptunus trituberculatus</name>
    <dbReference type="NCBI Taxonomy" id="210409"/>
    <lineage>
        <taxon>Eukaryota</taxon>
        <taxon>Metazoa</taxon>
        <taxon>Ecdysozoa</taxon>
        <taxon>Arthropoda</taxon>
        <taxon>Crustacea</taxon>
        <taxon>Multicrustacea</taxon>
        <taxon>Malacostraca</taxon>
        <taxon>Eumalacostraca</taxon>
        <taxon>Eucarida</taxon>
        <taxon>Decapoda</taxon>
        <taxon>Pleocyemata</taxon>
        <taxon>Brachyura</taxon>
        <taxon>Eubrachyura</taxon>
        <taxon>Portunoidea</taxon>
        <taxon>Portunidae</taxon>
        <taxon>Portuninae</taxon>
        <taxon>Portunus</taxon>
    </lineage>
</organism>
<dbReference type="EMBL" id="VSRR010031879">
    <property type="protein sequence ID" value="MPC70874.1"/>
    <property type="molecule type" value="Genomic_DNA"/>
</dbReference>
<evidence type="ECO:0000313" key="2">
    <source>
        <dbReference type="Proteomes" id="UP000324222"/>
    </source>
</evidence>
<accession>A0A5B7HQX2</accession>